<dbReference type="OMA" id="THCNNIA"/>
<comment type="caution">
    <text evidence="1">The sequence shown here is derived from an EMBL/GenBank/DDBJ whole genome shotgun (WGS) entry which is preliminary data.</text>
</comment>
<dbReference type="VEuPathDB" id="VectorBase:HLOH_064199"/>
<proteinExistence type="predicted"/>
<dbReference type="AlphaFoldDB" id="A0A9J6F723"/>
<evidence type="ECO:0000313" key="1">
    <source>
        <dbReference type="EMBL" id="KAH9360926.1"/>
    </source>
</evidence>
<name>A0A9J6F723_HAELO</name>
<dbReference type="OrthoDB" id="6511177at2759"/>
<sequence>MGRVSAAAAKILREGQVSADQISLIWCPAHQGLRGRVCGDEKAHATARGLTFRSIAADSPPPREEPLPSHDELTTFQEIISHYKLARKIYPAADKQLSKKEEVMWRKLQTGVFPNPQLYSKWHPEVFTSKCTHCNNIADLVHMVWTCPFYNNPNRNVESWEILLLNHKAEEQRKVIGLALTAAESQGIPADG</sequence>
<dbReference type="EMBL" id="JABSTR010000001">
    <property type="protein sequence ID" value="KAH9360926.1"/>
    <property type="molecule type" value="Genomic_DNA"/>
</dbReference>
<dbReference type="Proteomes" id="UP000821853">
    <property type="component" value="Chromosome 1"/>
</dbReference>
<keyword evidence="2" id="KW-1185">Reference proteome</keyword>
<evidence type="ECO:0008006" key="3">
    <source>
        <dbReference type="Google" id="ProtNLM"/>
    </source>
</evidence>
<evidence type="ECO:0000313" key="2">
    <source>
        <dbReference type="Proteomes" id="UP000821853"/>
    </source>
</evidence>
<gene>
    <name evidence="1" type="ORF">HPB48_007007</name>
</gene>
<protein>
    <recommendedName>
        <fullName evidence="3">Tick transposon</fullName>
    </recommendedName>
</protein>
<organism evidence="1 2">
    <name type="scientific">Haemaphysalis longicornis</name>
    <name type="common">Bush tick</name>
    <dbReference type="NCBI Taxonomy" id="44386"/>
    <lineage>
        <taxon>Eukaryota</taxon>
        <taxon>Metazoa</taxon>
        <taxon>Ecdysozoa</taxon>
        <taxon>Arthropoda</taxon>
        <taxon>Chelicerata</taxon>
        <taxon>Arachnida</taxon>
        <taxon>Acari</taxon>
        <taxon>Parasitiformes</taxon>
        <taxon>Ixodida</taxon>
        <taxon>Ixodoidea</taxon>
        <taxon>Ixodidae</taxon>
        <taxon>Haemaphysalinae</taxon>
        <taxon>Haemaphysalis</taxon>
    </lineage>
</organism>
<reference evidence="1 2" key="1">
    <citation type="journal article" date="2020" name="Cell">
        <title>Large-Scale Comparative Analyses of Tick Genomes Elucidate Their Genetic Diversity and Vector Capacities.</title>
        <authorList>
            <consortium name="Tick Genome and Microbiome Consortium (TIGMIC)"/>
            <person name="Jia N."/>
            <person name="Wang J."/>
            <person name="Shi W."/>
            <person name="Du L."/>
            <person name="Sun Y."/>
            <person name="Zhan W."/>
            <person name="Jiang J.F."/>
            <person name="Wang Q."/>
            <person name="Zhang B."/>
            <person name="Ji P."/>
            <person name="Bell-Sakyi L."/>
            <person name="Cui X.M."/>
            <person name="Yuan T.T."/>
            <person name="Jiang B.G."/>
            <person name="Yang W.F."/>
            <person name="Lam T.T."/>
            <person name="Chang Q.C."/>
            <person name="Ding S.J."/>
            <person name="Wang X.J."/>
            <person name="Zhu J.G."/>
            <person name="Ruan X.D."/>
            <person name="Zhao L."/>
            <person name="Wei J.T."/>
            <person name="Ye R.Z."/>
            <person name="Que T.C."/>
            <person name="Du C.H."/>
            <person name="Zhou Y.H."/>
            <person name="Cheng J.X."/>
            <person name="Dai P.F."/>
            <person name="Guo W.B."/>
            <person name="Han X.H."/>
            <person name="Huang E.J."/>
            <person name="Li L.F."/>
            <person name="Wei W."/>
            <person name="Gao Y.C."/>
            <person name="Liu J.Z."/>
            <person name="Shao H.Z."/>
            <person name="Wang X."/>
            <person name="Wang C.C."/>
            <person name="Yang T.C."/>
            <person name="Huo Q.B."/>
            <person name="Li W."/>
            <person name="Chen H.Y."/>
            <person name="Chen S.E."/>
            <person name="Zhou L.G."/>
            <person name="Ni X.B."/>
            <person name="Tian J.H."/>
            <person name="Sheng Y."/>
            <person name="Liu T."/>
            <person name="Pan Y.S."/>
            <person name="Xia L.Y."/>
            <person name="Li J."/>
            <person name="Zhao F."/>
            <person name="Cao W.C."/>
        </authorList>
    </citation>
    <scope>NUCLEOTIDE SEQUENCE [LARGE SCALE GENOMIC DNA]</scope>
    <source>
        <strain evidence="1">HaeL-2018</strain>
    </source>
</reference>
<accession>A0A9J6F723</accession>